<dbReference type="SUPFAM" id="SSF81923">
    <property type="entry name" value="Double Clp-N motif"/>
    <property type="match status" value="2"/>
</dbReference>
<feature type="region of interest" description="Disordered" evidence="2">
    <location>
        <begin position="246"/>
        <end position="267"/>
    </location>
</feature>
<dbReference type="InterPro" id="IPR044217">
    <property type="entry name" value="CLPT1/2"/>
</dbReference>
<gene>
    <name evidence="4" type="ORF">DLM65_04130</name>
</gene>
<evidence type="ECO:0000313" key="5">
    <source>
        <dbReference type="Proteomes" id="UP000248724"/>
    </source>
</evidence>
<name>A0A2W5ZA92_9BACT</name>
<dbReference type="Pfam" id="PF02861">
    <property type="entry name" value="Clp_N"/>
    <property type="match status" value="1"/>
</dbReference>
<protein>
    <recommendedName>
        <fullName evidence="3">Clp R domain-containing protein</fullName>
    </recommendedName>
</protein>
<dbReference type="PANTHER" id="PTHR47016:SF5">
    <property type="entry name" value="CLP DOMAIN SUPERFAMILY PROTEIN"/>
    <property type="match status" value="1"/>
</dbReference>
<dbReference type="Gene3D" id="1.10.1780.10">
    <property type="entry name" value="Clp, N-terminal domain"/>
    <property type="match status" value="2"/>
</dbReference>
<dbReference type="PANTHER" id="PTHR47016">
    <property type="entry name" value="ATP-DEPENDENT CLP PROTEASE ATP-BINDING SUBUNIT CLPT1, CHLOROPLASTIC"/>
    <property type="match status" value="1"/>
</dbReference>
<evidence type="ECO:0000259" key="3">
    <source>
        <dbReference type="PROSITE" id="PS51903"/>
    </source>
</evidence>
<evidence type="ECO:0000256" key="2">
    <source>
        <dbReference type="SAM" id="MobiDB-lite"/>
    </source>
</evidence>
<organism evidence="4 5">
    <name type="scientific">Candidatus Aeolococcus gillhamiae</name>
    <dbReference type="NCBI Taxonomy" id="3127015"/>
    <lineage>
        <taxon>Bacteria</taxon>
        <taxon>Bacillati</taxon>
        <taxon>Candidatus Dormiibacterota</taxon>
        <taxon>Candidatus Dormibacteria</taxon>
        <taxon>Candidatus Aeolococcales</taxon>
        <taxon>Candidatus Aeolococcaceae</taxon>
        <taxon>Candidatus Aeolococcus</taxon>
    </lineage>
</organism>
<sequence>MSDRSSTLRHLGGRDLYPFERFTDGAKRTLTLAQEEAERAHHSYIGSEHLLLGLLRAGEGRGAAALANLGIEIKKVRSTMETILGRNEPIIIQQIIPTSRVKKIIEISFEEARSMGCDEVGTEHILLGLLIEGEGIAAHILHDLGASLDAVREQLSEMPTTTRAGSEGGGAPSGPAGVLRQLAARAAEDDRARVVADVVTRALALAEERGEKLGTEHLLLALAEQGSTAAGEILERHRLNKSAIEKILDNPPGPGPLSHGGDPTPRP</sequence>
<reference evidence="4 5" key="1">
    <citation type="journal article" date="2017" name="Nature">
        <title>Atmospheric trace gases support primary production in Antarctic desert surface soil.</title>
        <authorList>
            <person name="Ji M."/>
            <person name="Greening C."/>
            <person name="Vanwonterghem I."/>
            <person name="Carere C.R."/>
            <person name="Bay S.K."/>
            <person name="Steen J.A."/>
            <person name="Montgomery K."/>
            <person name="Lines T."/>
            <person name="Beardall J."/>
            <person name="van Dorst J."/>
            <person name="Snape I."/>
            <person name="Stott M.B."/>
            <person name="Hugenholtz P."/>
            <person name="Ferrari B.C."/>
        </authorList>
    </citation>
    <scope>NUCLEOTIDE SEQUENCE [LARGE SCALE GENOMIC DNA]</scope>
    <source>
        <strain evidence="4">RRmetagenome_bin12</strain>
    </source>
</reference>
<feature type="domain" description="Clp R" evidence="3">
    <location>
        <begin position="19"/>
        <end position="165"/>
    </location>
</feature>
<dbReference type="InterPro" id="IPR036628">
    <property type="entry name" value="Clp_N_dom_sf"/>
</dbReference>
<comment type="caution">
    <text evidence="4">The sequence shown here is derived from an EMBL/GenBank/DDBJ whole genome shotgun (WGS) entry which is preliminary data.</text>
</comment>
<proteinExistence type="predicted"/>
<dbReference type="Proteomes" id="UP000248724">
    <property type="component" value="Unassembled WGS sequence"/>
</dbReference>
<dbReference type="EMBL" id="QHBU01000076">
    <property type="protein sequence ID" value="PZR82309.1"/>
    <property type="molecule type" value="Genomic_DNA"/>
</dbReference>
<evidence type="ECO:0000313" key="4">
    <source>
        <dbReference type="EMBL" id="PZR82309.1"/>
    </source>
</evidence>
<dbReference type="AlphaFoldDB" id="A0A2W5ZA92"/>
<accession>A0A2W5ZA92</accession>
<dbReference type="PROSITE" id="PS51903">
    <property type="entry name" value="CLP_R"/>
    <property type="match status" value="1"/>
</dbReference>
<dbReference type="InterPro" id="IPR004176">
    <property type="entry name" value="Clp_R_N"/>
</dbReference>
<keyword evidence="1" id="KW-0677">Repeat</keyword>
<evidence type="ECO:0000256" key="1">
    <source>
        <dbReference type="PROSITE-ProRule" id="PRU01251"/>
    </source>
</evidence>